<gene>
    <name evidence="9" type="primary">LOC112273120</name>
</gene>
<evidence type="ECO:0000313" key="10">
    <source>
        <dbReference type="Proteomes" id="UP000006727"/>
    </source>
</evidence>
<protein>
    <recommendedName>
        <fullName evidence="8">Protein kinase domain-containing protein</fullName>
    </recommendedName>
</protein>
<evidence type="ECO:0000256" key="7">
    <source>
        <dbReference type="SAM" id="MobiDB-lite"/>
    </source>
</evidence>
<evidence type="ECO:0000256" key="3">
    <source>
        <dbReference type="ARBA" id="ARBA00022741"/>
    </source>
</evidence>
<dbReference type="InterPro" id="IPR011009">
    <property type="entry name" value="Kinase-like_dom_sf"/>
</dbReference>
<keyword evidence="5 6" id="KW-0067">ATP-binding</keyword>
<keyword evidence="2" id="KW-0808">Transferase</keyword>
<dbReference type="OrthoDB" id="9332038at2759"/>
<dbReference type="PANTHER" id="PTHR24058:SF17">
    <property type="entry name" value="HOMEODOMAIN INTERACTING PROTEIN KINASE, ISOFORM D"/>
    <property type="match status" value="1"/>
</dbReference>
<keyword evidence="4" id="KW-0418">Kinase</keyword>
<dbReference type="GO" id="GO:0005524">
    <property type="term" value="F:ATP binding"/>
    <property type="evidence" value="ECO:0007669"/>
    <property type="project" value="UniProtKB-UniRule"/>
</dbReference>
<evidence type="ECO:0000256" key="6">
    <source>
        <dbReference type="PROSITE-ProRule" id="PRU10141"/>
    </source>
</evidence>
<dbReference type="Gene3D" id="3.30.200.20">
    <property type="entry name" value="Phosphorylase Kinase, domain 1"/>
    <property type="match status" value="1"/>
</dbReference>
<dbReference type="RefSeq" id="XP_073385706.1">
    <property type="nucleotide sequence ID" value="XM_073529605.1"/>
</dbReference>
<dbReference type="InterPro" id="IPR050494">
    <property type="entry name" value="Ser_Thr_dual-spec_kinase"/>
</dbReference>
<dbReference type="Gramene" id="Pp3c20_10410V3.18">
    <property type="protein sequence ID" value="Pp3c20_10410V3.18"/>
    <property type="gene ID" value="Pp3c20_10410"/>
</dbReference>
<feature type="compositionally biased region" description="Polar residues" evidence="7">
    <location>
        <begin position="735"/>
        <end position="746"/>
    </location>
</feature>
<evidence type="ECO:0000259" key="8">
    <source>
        <dbReference type="PROSITE" id="PS50011"/>
    </source>
</evidence>
<dbReference type="GO" id="GO:0004674">
    <property type="term" value="F:protein serine/threonine kinase activity"/>
    <property type="evidence" value="ECO:0000318"/>
    <property type="project" value="GO_Central"/>
</dbReference>
<dbReference type="Gramene" id="Pp3c20_10410V3.19">
    <property type="protein sequence ID" value="Pp3c20_10410V3.19"/>
    <property type="gene ID" value="Pp3c20_10410"/>
</dbReference>
<accession>A0A7I4FCV2</accession>
<dbReference type="EMBL" id="ABEU02000020">
    <property type="status" value="NOT_ANNOTATED_CDS"/>
    <property type="molecule type" value="Genomic_DNA"/>
</dbReference>
<feature type="compositionally biased region" description="Polar residues" evidence="7">
    <location>
        <begin position="653"/>
        <end position="663"/>
    </location>
</feature>
<dbReference type="Gene3D" id="1.10.510.10">
    <property type="entry name" value="Transferase(Phosphotransferase) domain 1"/>
    <property type="match status" value="1"/>
</dbReference>
<feature type="compositionally biased region" description="Polar residues" evidence="7">
    <location>
        <begin position="892"/>
        <end position="906"/>
    </location>
</feature>
<dbReference type="SMART" id="SM00220">
    <property type="entry name" value="S_TKc"/>
    <property type="match status" value="1"/>
</dbReference>
<feature type="region of interest" description="Disordered" evidence="7">
    <location>
        <begin position="722"/>
        <end position="746"/>
    </location>
</feature>
<dbReference type="GO" id="GO:0004713">
    <property type="term" value="F:protein tyrosine kinase activity"/>
    <property type="evidence" value="ECO:0000318"/>
    <property type="project" value="GO_Central"/>
</dbReference>
<dbReference type="EnsemblPlants" id="Pp3c20_10410V3.17">
    <property type="protein sequence ID" value="Pp3c20_10410V3.17"/>
    <property type="gene ID" value="Pp3c20_10410"/>
</dbReference>
<dbReference type="InterPro" id="IPR017441">
    <property type="entry name" value="Protein_kinase_ATP_BS"/>
</dbReference>
<organism evidence="9 10">
    <name type="scientific">Physcomitrium patens</name>
    <name type="common">Spreading-leaved earth moss</name>
    <name type="synonym">Physcomitrella patens</name>
    <dbReference type="NCBI Taxonomy" id="3218"/>
    <lineage>
        <taxon>Eukaryota</taxon>
        <taxon>Viridiplantae</taxon>
        <taxon>Streptophyta</taxon>
        <taxon>Embryophyta</taxon>
        <taxon>Bryophyta</taxon>
        <taxon>Bryophytina</taxon>
        <taxon>Bryopsida</taxon>
        <taxon>Funariidae</taxon>
        <taxon>Funariales</taxon>
        <taxon>Funariaceae</taxon>
        <taxon>Physcomitrium</taxon>
    </lineage>
</organism>
<evidence type="ECO:0000256" key="5">
    <source>
        <dbReference type="ARBA" id="ARBA00022840"/>
    </source>
</evidence>
<evidence type="ECO:0000256" key="4">
    <source>
        <dbReference type="ARBA" id="ARBA00022777"/>
    </source>
</evidence>
<dbReference type="EnsemblPlants" id="Pp3c20_10410V3.18">
    <property type="protein sequence ID" value="Pp3c20_10410V3.18"/>
    <property type="gene ID" value="Pp3c20_10410"/>
</dbReference>
<dbReference type="GO" id="GO:0005737">
    <property type="term" value="C:cytoplasm"/>
    <property type="evidence" value="ECO:0000318"/>
    <property type="project" value="GO_Central"/>
</dbReference>
<evidence type="ECO:0000313" key="9">
    <source>
        <dbReference type="EnsemblPlants" id="Pp3c20_10410V3.19"/>
    </source>
</evidence>
<feature type="compositionally biased region" description="Polar residues" evidence="7">
    <location>
        <begin position="872"/>
        <end position="881"/>
    </location>
</feature>
<dbReference type="RefSeq" id="XP_024357300.1">
    <property type="nucleotide sequence ID" value="XM_024501532.2"/>
</dbReference>
<dbReference type="Proteomes" id="UP000006727">
    <property type="component" value="Chromosome 20"/>
</dbReference>
<feature type="binding site" evidence="6">
    <location>
        <position position="157"/>
    </location>
    <ligand>
        <name>ATP</name>
        <dbReference type="ChEBI" id="CHEBI:30616"/>
    </ligand>
</feature>
<dbReference type="RefSeq" id="XP_024357301.1">
    <property type="nucleotide sequence ID" value="XM_024501533.2"/>
</dbReference>
<keyword evidence="1" id="KW-0723">Serine/threonine-protein kinase</keyword>
<dbReference type="PROSITE" id="PS00107">
    <property type="entry name" value="PROTEIN_KINASE_ATP"/>
    <property type="match status" value="1"/>
</dbReference>
<sequence length="1082" mass="117626">MDLNQQKEPDPEERQFYPVPHSHWFPRPIAFRVYTSSGGKSQHDCGSKGARRLHIQVSRPLPVRLTKEIVDTYHACNPSFQYTESCNPKRFLTVPSVGVSNNGSDNENHDLILYFGRILANDDNTRRYVVKDLVGCGTFGQVAKCLILETNDLVAVKVIKNQRAYSTQARVEIGILHRLNNIRDRRNEHHVVRSFDHFSCEGHLCIVFELLGVNLFELLKTNNLKGISLQLVRIFTGQLLDALSLLHDARVIHCDLKPENILLSSLRTAEIKLIDFGSACMEDHTVYSYIQSRFYRSPEVVLGHPYSTAIDMWSLGCVAAELFLGLPLFPGQCAYDLLRFIIEKLGKQPPDHILQKAKNTNKYFKLISAAPHPESGHTSGNASVYQFLTPEENEAREKSKPAIGKRYISGTLEKMIMTYPMKSAQKEEVEREKFSRKVFVDFLKGLIEVDPFKRWTPYEASQHPFLTDGPFTGPFKPKKETISRVPTDSRVTIEHKVSSGHWIKAGLSPHVGKMSLSSQFNGSQQFQPLNMAGSPASFGSFGDNAALGSSFGSIGECGGPSMSLPSGLSGHAACSARSPDARRQHMQFMQNVKNTQLGMSPSASGIRPSQGASPSHQFHIPGPPFQASPGSQHISTPGSQYITSPGVLYPGSPGSTFQISPGSSFHGPASPSQSSPRYGPPSPAYAAREFNKRRTPGLAPGLSGSGAVPYDNFLLSRLHQNNAASNRDGGGDNFSHMQGGSHMSSQWRAGRASSNLGVFDQNQLNNMYLSETLGPPLFTSETTTEAGDDELAGSGDWDGDFREEQLFEHDPISESTEKTMPSEIGPSDGVMGCGGARLGPGPGCGPNAQDSFLRKGPLHGPFSGYERGQPSKHGSASSCSSRLGYKHHKQPSAHTNYGHSPQYSFTSGSHSGNSSGPPSRWHPSGESSSHSSPAGVLHFQQRQHHPHATYHSPDHQQPSGSPLQCSRKVSDVAKPPSNGLLPLPQMDARGFYVPVGSNEHLIGTGGTGYVRAGIIPNVCGLGPPPFFEVGGSTWSAQQSMFPPGQIYATDHLLPAGRKTGPSLVAGLNKPPATGRGACRFPK</sequence>
<dbReference type="EnsemblPlants" id="Pp3c20_10410V3.21">
    <property type="protein sequence ID" value="Pp3c20_10410V3.21"/>
    <property type="gene ID" value="Pp3c20_10410"/>
</dbReference>
<dbReference type="Gramene" id="Pp3c20_10410V3.21">
    <property type="protein sequence ID" value="Pp3c20_10410V3.21"/>
    <property type="gene ID" value="Pp3c20_10410"/>
</dbReference>
<dbReference type="Gramene" id="Pp3c20_10410V3.17">
    <property type="protein sequence ID" value="Pp3c20_10410V3.17"/>
    <property type="gene ID" value="Pp3c20_10410"/>
</dbReference>
<dbReference type="AlphaFoldDB" id="A0A7I4FCV2"/>
<feature type="compositionally biased region" description="Polar residues" evidence="7">
    <location>
        <begin position="628"/>
        <end position="643"/>
    </location>
</feature>
<feature type="compositionally biased region" description="Basic and acidic residues" evidence="7">
    <location>
        <begin position="1"/>
        <end position="15"/>
    </location>
</feature>
<dbReference type="PROSITE" id="PS50011">
    <property type="entry name" value="PROTEIN_KINASE_DOM"/>
    <property type="match status" value="1"/>
</dbReference>
<feature type="region of interest" description="Disordered" evidence="7">
    <location>
        <begin position="833"/>
        <end position="981"/>
    </location>
</feature>
<reference evidence="9" key="3">
    <citation type="submission" date="2020-12" db="UniProtKB">
        <authorList>
            <consortium name="EnsemblPlants"/>
        </authorList>
    </citation>
    <scope>IDENTIFICATION</scope>
</reference>
<dbReference type="PROSITE" id="PS00108">
    <property type="entry name" value="PROTEIN_KINASE_ST"/>
    <property type="match status" value="1"/>
</dbReference>
<feature type="region of interest" description="Disordered" evidence="7">
    <location>
        <begin position="776"/>
        <end position="796"/>
    </location>
</feature>
<evidence type="ECO:0000256" key="1">
    <source>
        <dbReference type="ARBA" id="ARBA00022527"/>
    </source>
</evidence>
<keyword evidence="10" id="KW-1185">Reference proteome</keyword>
<feature type="compositionally biased region" description="Polar residues" evidence="7">
    <location>
        <begin position="955"/>
        <end position="964"/>
    </location>
</feature>
<reference evidence="9 10" key="1">
    <citation type="journal article" date="2008" name="Science">
        <title>The Physcomitrella genome reveals evolutionary insights into the conquest of land by plants.</title>
        <authorList>
            <person name="Rensing S."/>
            <person name="Lang D."/>
            <person name="Zimmer A."/>
            <person name="Terry A."/>
            <person name="Salamov A."/>
            <person name="Shapiro H."/>
            <person name="Nishiyama T."/>
            <person name="Perroud P.-F."/>
            <person name="Lindquist E."/>
            <person name="Kamisugi Y."/>
            <person name="Tanahashi T."/>
            <person name="Sakakibara K."/>
            <person name="Fujita T."/>
            <person name="Oishi K."/>
            <person name="Shin-I T."/>
            <person name="Kuroki Y."/>
            <person name="Toyoda A."/>
            <person name="Suzuki Y."/>
            <person name="Hashimoto A."/>
            <person name="Yamaguchi K."/>
            <person name="Sugano A."/>
            <person name="Kohara Y."/>
            <person name="Fujiyama A."/>
            <person name="Anterola A."/>
            <person name="Aoki S."/>
            <person name="Ashton N."/>
            <person name="Barbazuk W.B."/>
            <person name="Barker E."/>
            <person name="Bennetzen J."/>
            <person name="Bezanilla M."/>
            <person name="Blankenship R."/>
            <person name="Cho S.H."/>
            <person name="Dutcher S."/>
            <person name="Estelle M."/>
            <person name="Fawcett J.A."/>
            <person name="Gundlach H."/>
            <person name="Hanada K."/>
            <person name="Heyl A."/>
            <person name="Hicks K.A."/>
            <person name="Hugh J."/>
            <person name="Lohr M."/>
            <person name="Mayer K."/>
            <person name="Melkozernov A."/>
            <person name="Murata T."/>
            <person name="Nelson D."/>
            <person name="Pils B."/>
            <person name="Prigge M."/>
            <person name="Reiss B."/>
            <person name="Renner T."/>
            <person name="Rombauts S."/>
            <person name="Rushton P."/>
            <person name="Sanderfoot A."/>
            <person name="Schween G."/>
            <person name="Shiu S.-H."/>
            <person name="Stueber K."/>
            <person name="Theodoulou F.L."/>
            <person name="Tu H."/>
            <person name="Van de Peer Y."/>
            <person name="Verrier P.J."/>
            <person name="Waters E."/>
            <person name="Wood A."/>
            <person name="Yang L."/>
            <person name="Cove D."/>
            <person name="Cuming A."/>
            <person name="Hasebe M."/>
            <person name="Lucas S."/>
            <person name="Mishler D.B."/>
            <person name="Reski R."/>
            <person name="Grigoriev I."/>
            <person name="Quatrano R.S."/>
            <person name="Boore J.L."/>
        </authorList>
    </citation>
    <scope>NUCLEOTIDE SEQUENCE [LARGE SCALE GENOMIC DNA]</scope>
    <source>
        <strain evidence="9 10">cv. Gransden 2004</strain>
    </source>
</reference>
<dbReference type="RefSeq" id="XP_024357299.1">
    <property type="nucleotide sequence ID" value="XM_024501531.2"/>
</dbReference>
<proteinExistence type="predicted"/>
<dbReference type="Pfam" id="PF00069">
    <property type="entry name" value="Pkinase"/>
    <property type="match status" value="1"/>
</dbReference>
<name>A0A7I4FCV2_PHYPA</name>
<feature type="region of interest" description="Disordered" evidence="7">
    <location>
        <begin position="600"/>
        <end position="685"/>
    </location>
</feature>
<feature type="domain" description="Protein kinase" evidence="8">
    <location>
        <begin position="128"/>
        <end position="466"/>
    </location>
</feature>
<dbReference type="EnsemblPlants" id="Pp3c20_10410V3.20">
    <property type="protein sequence ID" value="Pp3c20_10410V3.20"/>
    <property type="gene ID" value="Pp3c20_10410"/>
</dbReference>
<dbReference type="SUPFAM" id="SSF56112">
    <property type="entry name" value="Protein kinase-like (PK-like)"/>
    <property type="match status" value="1"/>
</dbReference>
<feature type="region of interest" description="Disordered" evidence="7">
    <location>
        <begin position="1"/>
        <end position="20"/>
    </location>
</feature>
<evidence type="ECO:0000256" key="2">
    <source>
        <dbReference type="ARBA" id="ARBA00022679"/>
    </source>
</evidence>
<dbReference type="Gramene" id="Pp3c20_10410V3.20">
    <property type="protein sequence ID" value="Pp3c20_10410V3.20"/>
    <property type="gene ID" value="Pp3c20_10410"/>
</dbReference>
<dbReference type="CDD" id="cd14212">
    <property type="entry name" value="PKc_YAK1"/>
    <property type="match status" value="1"/>
</dbReference>
<dbReference type="KEGG" id="ppp:112273120"/>
<feature type="compositionally biased region" description="Low complexity" evidence="7">
    <location>
        <begin position="907"/>
        <end position="933"/>
    </location>
</feature>
<dbReference type="EnsemblPlants" id="Pp3c20_10410V3.19">
    <property type="protein sequence ID" value="Pp3c20_10410V3.19"/>
    <property type="gene ID" value="Pp3c20_10410"/>
</dbReference>
<dbReference type="PANTHER" id="PTHR24058">
    <property type="entry name" value="DUAL SPECIFICITY PROTEIN KINASE"/>
    <property type="match status" value="1"/>
</dbReference>
<dbReference type="GeneID" id="112273120"/>
<feature type="compositionally biased region" description="Gly residues" evidence="7">
    <location>
        <begin position="833"/>
        <end position="844"/>
    </location>
</feature>
<reference evidence="9 10" key="2">
    <citation type="journal article" date="2018" name="Plant J.">
        <title>The Physcomitrella patens chromosome-scale assembly reveals moss genome structure and evolution.</title>
        <authorList>
            <person name="Lang D."/>
            <person name="Ullrich K.K."/>
            <person name="Murat F."/>
            <person name="Fuchs J."/>
            <person name="Jenkins J."/>
            <person name="Haas F.B."/>
            <person name="Piednoel M."/>
            <person name="Gundlach H."/>
            <person name="Van Bel M."/>
            <person name="Meyberg R."/>
            <person name="Vives C."/>
            <person name="Morata J."/>
            <person name="Symeonidi A."/>
            <person name="Hiss M."/>
            <person name="Muchero W."/>
            <person name="Kamisugi Y."/>
            <person name="Saleh O."/>
            <person name="Blanc G."/>
            <person name="Decker E.L."/>
            <person name="van Gessel N."/>
            <person name="Grimwood J."/>
            <person name="Hayes R.D."/>
            <person name="Graham S.W."/>
            <person name="Gunter L.E."/>
            <person name="McDaniel S.F."/>
            <person name="Hoernstein S.N.W."/>
            <person name="Larsson A."/>
            <person name="Li F.W."/>
            <person name="Perroud P.F."/>
            <person name="Phillips J."/>
            <person name="Ranjan P."/>
            <person name="Rokshar D.S."/>
            <person name="Rothfels C.J."/>
            <person name="Schneider L."/>
            <person name="Shu S."/>
            <person name="Stevenson D.W."/>
            <person name="Thummler F."/>
            <person name="Tillich M."/>
            <person name="Villarreal Aguilar J.C."/>
            <person name="Widiez T."/>
            <person name="Wong G.K."/>
            <person name="Wymore A."/>
            <person name="Zhang Y."/>
            <person name="Zimmer A.D."/>
            <person name="Quatrano R.S."/>
            <person name="Mayer K.F.X."/>
            <person name="Goodstein D."/>
            <person name="Casacuberta J.M."/>
            <person name="Vandepoele K."/>
            <person name="Reski R."/>
            <person name="Cuming A.C."/>
            <person name="Tuskan G.A."/>
            <person name="Maumus F."/>
            <person name="Salse J."/>
            <person name="Schmutz J."/>
            <person name="Rensing S.A."/>
        </authorList>
    </citation>
    <scope>NUCLEOTIDE SEQUENCE [LARGE SCALE GENOMIC DNA]</scope>
    <source>
        <strain evidence="9 10">cv. Gransden 2004</strain>
    </source>
</reference>
<dbReference type="InterPro" id="IPR008271">
    <property type="entry name" value="Ser/Thr_kinase_AS"/>
</dbReference>
<keyword evidence="3 6" id="KW-0547">Nucleotide-binding</keyword>
<dbReference type="InterPro" id="IPR000719">
    <property type="entry name" value="Prot_kinase_dom"/>
</dbReference>